<gene>
    <name evidence="2" type="ORF">CEXT_651091</name>
</gene>
<comment type="caution">
    <text evidence="2">The sequence shown here is derived from an EMBL/GenBank/DDBJ whole genome shotgun (WGS) entry which is preliminary data.</text>
</comment>
<evidence type="ECO:0000256" key="1">
    <source>
        <dbReference type="SAM" id="Phobius"/>
    </source>
</evidence>
<keyword evidence="3" id="KW-1185">Reference proteome</keyword>
<dbReference type="Proteomes" id="UP001054945">
    <property type="component" value="Unassembled WGS sequence"/>
</dbReference>
<feature type="transmembrane region" description="Helical" evidence="1">
    <location>
        <begin position="12"/>
        <end position="36"/>
    </location>
</feature>
<reference evidence="2 3" key="1">
    <citation type="submission" date="2021-06" db="EMBL/GenBank/DDBJ databases">
        <title>Caerostris extrusa draft genome.</title>
        <authorList>
            <person name="Kono N."/>
            <person name="Arakawa K."/>
        </authorList>
    </citation>
    <scope>NUCLEOTIDE SEQUENCE [LARGE SCALE GENOMIC DNA]</scope>
</reference>
<keyword evidence="1" id="KW-0812">Transmembrane</keyword>
<keyword evidence="1" id="KW-1133">Transmembrane helix</keyword>
<sequence length="143" mass="16108">MACRPVIAANVINIRGFIILGNQIFSLCCLPFPFFLGKKRKRKGSLTEEIDPRKILAEGKGKVVFGEKGEKRKRKGSLTEEIDSREDFGGGKGKVVLWLEGEKEKRKRKVCLTEDIDPTEEFELGVKGMVVFWGKVIGPQQRV</sequence>
<evidence type="ECO:0000313" key="2">
    <source>
        <dbReference type="EMBL" id="GIY40929.1"/>
    </source>
</evidence>
<name>A0AAV4T6V5_CAEEX</name>
<dbReference type="EMBL" id="BPLR01010677">
    <property type="protein sequence ID" value="GIY40929.1"/>
    <property type="molecule type" value="Genomic_DNA"/>
</dbReference>
<protein>
    <submittedName>
        <fullName evidence="2">Uncharacterized protein</fullName>
    </submittedName>
</protein>
<dbReference type="AlphaFoldDB" id="A0AAV4T6V5"/>
<proteinExistence type="predicted"/>
<evidence type="ECO:0000313" key="3">
    <source>
        <dbReference type="Proteomes" id="UP001054945"/>
    </source>
</evidence>
<organism evidence="2 3">
    <name type="scientific">Caerostris extrusa</name>
    <name type="common">Bark spider</name>
    <name type="synonym">Caerostris bankana</name>
    <dbReference type="NCBI Taxonomy" id="172846"/>
    <lineage>
        <taxon>Eukaryota</taxon>
        <taxon>Metazoa</taxon>
        <taxon>Ecdysozoa</taxon>
        <taxon>Arthropoda</taxon>
        <taxon>Chelicerata</taxon>
        <taxon>Arachnida</taxon>
        <taxon>Araneae</taxon>
        <taxon>Araneomorphae</taxon>
        <taxon>Entelegynae</taxon>
        <taxon>Araneoidea</taxon>
        <taxon>Araneidae</taxon>
        <taxon>Caerostris</taxon>
    </lineage>
</organism>
<keyword evidence="1" id="KW-0472">Membrane</keyword>
<accession>A0AAV4T6V5</accession>